<dbReference type="Gene3D" id="1.10.579.10">
    <property type="entry name" value="DNA Cyclobutane Dipyrimidine Photolyase, subunit A, domain 3"/>
    <property type="match status" value="1"/>
</dbReference>
<evidence type="ECO:0000259" key="7">
    <source>
        <dbReference type="PROSITE" id="PS51645"/>
    </source>
</evidence>
<keyword evidence="5 6" id="KW-0157">Chromophore</keyword>
<organism evidence="8 9">
    <name type="scientific">Fibrivirga algicola</name>
    <dbReference type="NCBI Taxonomy" id="2950420"/>
    <lineage>
        <taxon>Bacteria</taxon>
        <taxon>Pseudomonadati</taxon>
        <taxon>Bacteroidota</taxon>
        <taxon>Cytophagia</taxon>
        <taxon>Cytophagales</taxon>
        <taxon>Spirosomataceae</taxon>
        <taxon>Fibrivirga</taxon>
    </lineage>
</organism>
<dbReference type="InterPro" id="IPR005101">
    <property type="entry name" value="Cryptochr/Photolyase_FAD-bd"/>
</dbReference>
<evidence type="ECO:0000256" key="4">
    <source>
        <dbReference type="ARBA" id="ARBA00022827"/>
    </source>
</evidence>
<name>A0ABX0QGM9_9BACT</name>
<dbReference type="InterPro" id="IPR036134">
    <property type="entry name" value="Crypto/Photolyase_FAD-like_sf"/>
</dbReference>
<comment type="caution">
    <text evidence="8">The sequence shown here is derived from an EMBL/GenBank/DDBJ whole genome shotgun (WGS) entry which is preliminary data.</text>
</comment>
<comment type="similarity">
    <text evidence="1 6">Belongs to the DNA photolyase class-1 family.</text>
</comment>
<dbReference type="PANTHER" id="PTHR11455:SF22">
    <property type="entry name" value="CRYPTOCHROME DASH"/>
    <property type="match status" value="1"/>
</dbReference>
<comment type="function">
    <text evidence="6">May have a photoreceptor function.</text>
</comment>
<dbReference type="InterPro" id="IPR014729">
    <property type="entry name" value="Rossmann-like_a/b/a_fold"/>
</dbReference>
<gene>
    <name evidence="8" type="ORF">F7231_09270</name>
</gene>
<dbReference type="InterPro" id="IPR002081">
    <property type="entry name" value="Cryptochrome/DNA_photolyase_1"/>
</dbReference>
<protein>
    <recommendedName>
        <fullName evidence="2 6">Cryptochrome DASH</fullName>
    </recommendedName>
</protein>
<reference evidence="9" key="1">
    <citation type="submission" date="2019-09" db="EMBL/GenBank/DDBJ databases">
        <authorList>
            <person name="Jung D.-H."/>
        </authorList>
    </citation>
    <scope>NUCLEOTIDE SEQUENCE [LARGE SCALE GENOMIC DNA]</scope>
    <source>
        <strain evidence="9">JA-25</strain>
    </source>
</reference>
<keyword evidence="3 6" id="KW-0285">Flavoprotein</keyword>
<dbReference type="NCBIfam" id="TIGR02765">
    <property type="entry name" value="crypto_DASH"/>
    <property type="match status" value="1"/>
</dbReference>
<dbReference type="Gene3D" id="3.40.50.620">
    <property type="entry name" value="HUPs"/>
    <property type="match status" value="1"/>
</dbReference>
<dbReference type="Gene3D" id="1.25.40.80">
    <property type="match status" value="1"/>
</dbReference>
<evidence type="ECO:0000256" key="5">
    <source>
        <dbReference type="ARBA" id="ARBA00022991"/>
    </source>
</evidence>
<dbReference type="SUPFAM" id="SSF52425">
    <property type="entry name" value="Cryptochrome/photolyase, N-terminal domain"/>
    <property type="match status" value="1"/>
</dbReference>
<dbReference type="SUPFAM" id="SSF48173">
    <property type="entry name" value="Cryptochrome/photolyase FAD-binding domain"/>
    <property type="match status" value="1"/>
</dbReference>
<dbReference type="Pfam" id="PF00875">
    <property type="entry name" value="DNA_photolyase"/>
    <property type="match status" value="1"/>
</dbReference>
<comment type="cofactor">
    <cofactor evidence="6">
        <name>(6R)-5,10-methylene-5,6,7,8-tetrahydrofolate</name>
        <dbReference type="ChEBI" id="CHEBI:15636"/>
    </cofactor>
    <text evidence="6">Binds 1 5,10-methenyltetrahydrofolate (MTHF) per subunit.</text>
</comment>
<reference evidence="9" key="2">
    <citation type="submission" date="2023-07" db="EMBL/GenBank/DDBJ databases">
        <authorList>
            <person name="Jung D.-H."/>
        </authorList>
    </citation>
    <scope>NUCLEOTIDE SEQUENCE [LARGE SCALE GENOMIC DNA]</scope>
    <source>
        <strain evidence="9">JA-25</strain>
    </source>
</reference>
<dbReference type="InterPro" id="IPR036155">
    <property type="entry name" value="Crypto/Photolyase_N_sf"/>
</dbReference>
<proteinExistence type="inferred from homology"/>
<dbReference type="PROSITE" id="PS51645">
    <property type="entry name" value="PHR_CRY_ALPHA_BETA"/>
    <property type="match status" value="1"/>
</dbReference>
<dbReference type="InterPro" id="IPR006050">
    <property type="entry name" value="DNA_photolyase_N"/>
</dbReference>
<evidence type="ECO:0000256" key="1">
    <source>
        <dbReference type="ARBA" id="ARBA00005862"/>
    </source>
</evidence>
<keyword evidence="4 6" id="KW-0274">FAD</keyword>
<comment type="cofactor">
    <cofactor evidence="6">
        <name>FAD</name>
        <dbReference type="ChEBI" id="CHEBI:57692"/>
    </cofactor>
    <text evidence="6">Binds 1 FAD per subunit.</text>
</comment>
<dbReference type="PANTHER" id="PTHR11455">
    <property type="entry name" value="CRYPTOCHROME"/>
    <property type="match status" value="1"/>
</dbReference>
<accession>A0ABX0QGM9</accession>
<feature type="domain" description="Photolyase/cryptochrome alpha/beta" evidence="7">
    <location>
        <begin position="5"/>
        <end position="140"/>
    </location>
</feature>
<dbReference type="RefSeq" id="WP_166691712.1">
    <property type="nucleotide sequence ID" value="NZ_WAEL01000003.1"/>
</dbReference>
<dbReference type="InterPro" id="IPR014133">
    <property type="entry name" value="Cry_DASH"/>
</dbReference>
<evidence type="ECO:0000256" key="3">
    <source>
        <dbReference type="ARBA" id="ARBA00022630"/>
    </source>
</evidence>
<keyword evidence="9" id="KW-1185">Reference proteome</keyword>
<dbReference type="EMBL" id="WAEL01000003">
    <property type="protein sequence ID" value="NID10365.1"/>
    <property type="molecule type" value="Genomic_DNA"/>
</dbReference>
<evidence type="ECO:0000256" key="2">
    <source>
        <dbReference type="ARBA" id="ARBA00017881"/>
    </source>
</evidence>
<evidence type="ECO:0000313" key="9">
    <source>
        <dbReference type="Proteomes" id="UP000606008"/>
    </source>
</evidence>
<sequence length="480" mass="55073">MSSHNRILYWFRNDLRLHDNPGFTAACNEALQVLPVYILDPKQFRDIPRLGIRKTGIFRASFLLECIADLRASLRARGADLIIRVGDPARILADMAEEIDATAVYASKEVTVEETDVESALSKRLKPLNIDIELFWGSTLYHIRDLPFGIAKLPDVFTQFRNSVEKKTQVRDLDPAPDQVRMPGDIDAGELPSLSKLGYTEALQTDVRAAVPFRGGETIALDRLNHYLWASDRIRTYKETRNGMLGEAYSSKFSAWLAHGCLSPRLVYHEVKRYERERVANDSTYWLIFELIWRDFFRFVALRFGSRLFKPSGIKHDLQKKWVHDLDLFQRWASGNTGIPFIDANMRELNATGFMSNRGRQNVGSFLVKDLGIDWTWGAAYFESLLVDYDPCSNWGNWNYVAGVGNDPREDRYFNIYSQATRYDEQGDFVKHWLPELSNVPANKVHLVSQLDSQQLTSYGVTLGSTYPLPVLNPSKWLKR</sequence>
<evidence type="ECO:0000313" key="8">
    <source>
        <dbReference type="EMBL" id="NID10365.1"/>
    </source>
</evidence>
<evidence type="ECO:0000256" key="6">
    <source>
        <dbReference type="RuleBase" id="RU367151"/>
    </source>
</evidence>
<dbReference type="PRINTS" id="PR00147">
    <property type="entry name" value="DNAPHOTLYASE"/>
</dbReference>
<dbReference type="Pfam" id="PF03441">
    <property type="entry name" value="FAD_binding_7"/>
    <property type="match status" value="1"/>
</dbReference>
<dbReference type="Proteomes" id="UP000606008">
    <property type="component" value="Unassembled WGS sequence"/>
</dbReference>